<feature type="compositionally biased region" description="Basic and acidic residues" evidence="2">
    <location>
        <begin position="25"/>
        <end position="37"/>
    </location>
</feature>
<reference evidence="3" key="1">
    <citation type="submission" date="2021-04" db="EMBL/GenBank/DDBJ databases">
        <title>Genome based classification of Actinospica acidithermotolerans sp. nov., an actinobacterium isolated from an Indonesian hot spring.</title>
        <authorList>
            <person name="Kusuma A.B."/>
            <person name="Putra K.E."/>
            <person name="Nafisah S."/>
            <person name="Loh J."/>
            <person name="Nouioui I."/>
            <person name="Goodfellow M."/>
        </authorList>
    </citation>
    <scope>NUCLEOTIDE SEQUENCE</scope>
    <source>
        <strain evidence="3">MGRD01-02</strain>
    </source>
</reference>
<dbReference type="InterPro" id="IPR013078">
    <property type="entry name" value="His_Pase_superF_clade-1"/>
</dbReference>
<evidence type="ECO:0000313" key="3">
    <source>
        <dbReference type="EMBL" id="MBR7829534.1"/>
    </source>
</evidence>
<feature type="binding site" evidence="1">
    <location>
        <position position="63"/>
    </location>
    <ligand>
        <name>substrate</name>
    </ligand>
</feature>
<evidence type="ECO:0000256" key="2">
    <source>
        <dbReference type="SAM" id="MobiDB-lite"/>
    </source>
</evidence>
<sequence>MNAPTTNRTLILLRHAKSDWPGNAPDHERPLAERGRRDAPAMGRWLRDSGYRPDRVLCSTALRTRQTWDLVRDELGDEPPTEFEPRVYGATVQELLDVIAGAPAEAGTVLVIGHNPGLEYLSLTLAGDAPTEERERLRVKFPTASAAVFEWSGAWNEVAAGKTRLVRFMTPHDL</sequence>
<evidence type="ECO:0000256" key="1">
    <source>
        <dbReference type="PIRSR" id="PIRSR613078-2"/>
    </source>
</evidence>
<dbReference type="PANTHER" id="PTHR47623">
    <property type="entry name" value="OS09G0287300 PROTEIN"/>
    <property type="match status" value="1"/>
</dbReference>
<dbReference type="SUPFAM" id="SSF53254">
    <property type="entry name" value="Phosphoglycerate mutase-like"/>
    <property type="match status" value="1"/>
</dbReference>
<accession>A0A941EL19</accession>
<dbReference type="Gene3D" id="3.40.50.1240">
    <property type="entry name" value="Phosphoglycerate mutase-like"/>
    <property type="match status" value="1"/>
</dbReference>
<name>A0A941EL19_9ACTN</name>
<dbReference type="Proteomes" id="UP000676325">
    <property type="component" value="Unassembled WGS sequence"/>
</dbReference>
<organism evidence="3 4">
    <name type="scientific">Actinospica acidithermotolerans</name>
    <dbReference type="NCBI Taxonomy" id="2828514"/>
    <lineage>
        <taxon>Bacteria</taxon>
        <taxon>Bacillati</taxon>
        <taxon>Actinomycetota</taxon>
        <taxon>Actinomycetes</taxon>
        <taxon>Catenulisporales</taxon>
        <taxon>Actinospicaceae</taxon>
        <taxon>Actinospica</taxon>
    </lineage>
</organism>
<dbReference type="CDD" id="cd07067">
    <property type="entry name" value="HP_PGM_like"/>
    <property type="match status" value="1"/>
</dbReference>
<dbReference type="AlphaFoldDB" id="A0A941EL19"/>
<dbReference type="PANTHER" id="PTHR47623:SF1">
    <property type="entry name" value="OS09G0287300 PROTEIN"/>
    <property type="match status" value="1"/>
</dbReference>
<proteinExistence type="predicted"/>
<evidence type="ECO:0000313" key="4">
    <source>
        <dbReference type="Proteomes" id="UP000676325"/>
    </source>
</evidence>
<dbReference type="SMART" id="SM00855">
    <property type="entry name" value="PGAM"/>
    <property type="match status" value="1"/>
</dbReference>
<keyword evidence="4" id="KW-1185">Reference proteome</keyword>
<dbReference type="InterPro" id="IPR029033">
    <property type="entry name" value="His_PPase_superfam"/>
</dbReference>
<dbReference type="RefSeq" id="WP_212520668.1">
    <property type="nucleotide sequence ID" value="NZ_JAGSOH010000089.1"/>
</dbReference>
<comment type="caution">
    <text evidence="3">The sequence shown here is derived from an EMBL/GenBank/DDBJ whole genome shotgun (WGS) entry which is preliminary data.</text>
</comment>
<protein>
    <submittedName>
        <fullName evidence="3">Histidine phosphatase family protein</fullName>
    </submittedName>
</protein>
<dbReference type="EMBL" id="JAGSOH010000089">
    <property type="protein sequence ID" value="MBR7829534.1"/>
    <property type="molecule type" value="Genomic_DNA"/>
</dbReference>
<dbReference type="Pfam" id="PF00300">
    <property type="entry name" value="His_Phos_1"/>
    <property type="match status" value="1"/>
</dbReference>
<feature type="region of interest" description="Disordered" evidence="2">
    <location>
        <begin position="17"/>
        <end position="37"/>
    </location>
</feature>
<gene>
    <name evidence="3" type="ORF">KDK95_24730</name>
</gene>